<sequence>MQRYDGFDYARARALQWSQYFVHCNAGGGVPATSEAYPRAKIRRCRTWFNSNQIVCGVIKLHVLESIFAITQYPDVATREELAARLTLTEARIQVNRNTELTHWPFSNEGV</sequence>
<dbReference type="EMBL" id="KN551923">
    <property type="protein sequence ID" value="KHJ91614.1"/>
    <property type="molecule type" value="Genomic_DNA"/>
</dbReference>
<protein>
    <submittedName>
        <fullName evidence="4">Homeobox domain protein</fullName>
    </submittedName>
</protein>
<keyword evidence="5" id="KW-1185">Reference proteome</keyword>
<evidence type="ECO:0000313" key="4">
    <source>
        <dbReference type="EMBL" id="KHJ91614.1"/>
    </source>
</evidence>
<dbReference type="CDD" id="cd00086">
    <property type="entry name" value="homeodomain"/>
    <property type="match status" value="1"/>
</dbReference>
<keyword evidence="2" id="KW-0539">Nucleus</keyword>
<evidence type="ECO:0000313" key="5">
    <source>
        <dbReference type="Proteomes" id="UP000053660"/>
    </source>
</evidence>
<comment type="subcellular location">
    <subcellularLocation>
        <location evidence="1 2">Nucleus</location>
    </subcellularLocation>
</comment>
<dbReference type="InterPro" id="IPR050649">
    <property type="entry name" value="Paired_Homeobox_TFs"/>
</dbReference>
<dbReference type="Pfam" id="PF00046">
    <property type="entry name" value="Homeodomain"/>
    <property type="match status" value="1"/>
</dbReference>
<evidence type="ECO:0000256" key="1">
    <source>
        <dbReference type="ARBA" id="ARBA00004123"/>
    </source>
</evidence>
<dbReference type="OrthoDB" id="6159439at2759"/>
<name>A0A0B1T312_OESDE</name>
<feature type="domain" description="Homeobox" evidence="3">
    <location>
        <begin position="42"/>
        <end position="107"/>
    </location>
</feature>
<organism evidence="4 5">
    <name type="scientific">Oesophagostomum dentatum</name>
    <name type="common">Nodular worm</name>
    <dbReference type="NCBI Taxonomy" id="61180"/>
    <lineage>
        <taxon>Eukaryota</taxon>
        <taxon>Metazoa</taxon>
        <taxon>Ecdysozoa</taxon>
        <taxon>Nematoda</taxon>
        <taxon>Chromadorea</taxon>
        <taxon>Rhabditida</taxon>
        <taxon>Rhabditina</taxon>
        <taxon>Rhabditomorpha</taxon>
        <taxon>Strongyloidea</taxon>
        <taxon>Strongylidae</taxon>
        <taxon>Oesophagostomum</taxon>
    </lineage>
</organism>
<dbReference type="GO" id="GO:0005634">
    <property type="term" value="C:nucleus"/>
    <property type="evidence" value="ECO:0007669"/>
    <property type="project" value="UniProtKB-SubCell"/>
</dbReference>
<accession>A0A0B1T312</accession>
<evidence type="ECO:0000256" key="2">
    <source>
        <dbReference type="RuleBase" id="RU000682"/>
    </source>
</evidence>
<dbReference type="AlphaFoldDB" id="A0A0B1T312"/>
<reference evidence="4 5" key="1">
    <citation type="submission" date="2014-03" db="EMBL/GenBank/DDBJ databases">
        <title>Draft genome of the hookworm Oesophagostomum dentatum.</title>
        <authorList>
            <person name="Mitreva M."/>
        </authorList>
    </citation>
    <scope>NUCLEOTIDE SEQUENCE [LARGE SCALE GENOMIC DNA]</scope>
    <source>
        <strain evidence="4 5">OD-Hann</strain>
    </source>
</reference>
<dbReference type="SMART" id="SM00389">
    <property type="entry name" value="HOX"/>
    <property type="match status" value="1"/>
</dbReference>
<proteinExistence type="predicted"/>
<dbReference type="Gene3D" id="1.10.10.60">
    <property type="entry name" value="Homeodomain-like"/>
    <property type="match status" value="1"/>
</dbReference>
<gene>
    <name evidence="4" type="ORF">OESDEN_08519</name>
</gene>
<dbReference type="InterPro" id="IPR009057">
    <property type="entry name" value="Homeodomain-like_sf"/>
</dbReference>
<dbReference type="SUPFAM" id="SSF46689">
    <property type="entry name" value="Homeodomain-like"/>
    <property type="match status" value="1"/>
</dbReference>
<dbReference type="InterPro" id="IPR001356">
    <property type="entry name" value="HD"/>
</dbReference>
<dbReference type="PANTHER" id="PTHR24329:SF543">
    <property type="entry name" value="FI01017P-RELATED"/>
    <property type="match status" value="1"/>
</dbReference>
<dbReference type="GO" id="GO:0000977">
    <property type="term" value="F:RNA polymerase II transcription regulatory region sequence-specific DNA binding"/>
    <property type="evidence" value="ECO:0007669"/>
    <property type="project" value="TreeGrafter"/>
</dbReference>
<keyword evidence="2 4" id="KW-0371">Homeobox</keyword>
<dbReference type="PANTHER" id="PTHR24329">
    <property type="entry name" value="HOMEOBOX PROTEIN ARISTALESS"/>
    <property type="match status" value="1"/>
</dbReference>
<dbReference type="GO" id="GO:0000981">
    <property type="term" value="F:DNA-binding transcription factor activity, RNA polymerase II-specific"/>
    <property type="evidence" value="ECO:0007669"/>
    <property type="project" value="TreeGrafter"/>
</dbReference>
<keyword evidence="2 4" id="KW-0238">DNA-binding</keyword>
<evidence type="ECO:0000259" key="3">
    <source>
        <dbReference type="SMART" id="SM00389"/>
    </source>
</evidence>
<dbReference type="Proteomes" id="UP000053660">
    <property type="component" value="Unassembled WGS sequence"/>
</dbReference>